<gene>
    <name evidence="1" type="ORF">F2Y61_22665</name>
</gene>
<dbReference type="Proteomes" id="UP000347681">
    <property type="component" value="Unassembled WGS sequence"/>
</dbReference>
<dbReference type="AlphaFoldDB" id="A0A5M5ZN11"/>
<evidence type="ECO:0000313" key="1">
    <source>
        <dbReference type="EMBL" id="KAA5378874.1"/>
    </source>
</evidence>
<keyword evidence="1" id="KW-0238">DNA-binding</keyword>
<sequence length="27" mass="3166">SIPTRQIGNFVYVPKKEIDSLYKGRKQ</sequence>
<feature type="non-terminal residue" evidence="1">
    <location>
        <position position="1"/>
    </location>
</feature>
<comment type="caution">
    <text evidence="1">The sequence shown here is derived from an EMBL/GenBank/DDBJ whole genome shotgun (WGS) entry which is preliminary data.</text>
</comment>
<name>A0A5M5ZN11_9BACT</name>
<dbReference type="GO" id="GO:0003677">
    <property type="term" value="F:DNA binding"/>
    <property type="evidence" value="ECO:0007669"/>
    <property type="project" value="UniProtKB-KW"/>
</dbReference>
<proteinExistence type="predicted"/>
<accession>A0A5M5ZN11</accession>
<evidence type="ECO:0000313" key="2">
    <source>
        <dbReference type="Proteomes" id="UP000347681"/>
    </source>
</evidence>
<organism evidence="1 2">
    <name type="scientific">Phocaeicola dorei</name>
    <dbReference type="NCBI Taxonomy" id="357276"/>
    <lineage>
        <taxon>Bacteria</taxon>
        <taxon>Pseudomonadati</taxon>
        <taxon>Bacteroidota</taxon>
        <taxon>Bacteroidia</taxon>
        <taxon>Bacteroidales</taxon>
        <taxon>Bacteroidaceae</taxon>
        <taxon>Phocaeicola</taxon>
    </lineage>
</organism>
<dbReference type="EMBL" id="VVZB01000033">
    <property type="protein sequence ID" value="KAA5378874.1"/>
    <property type="molecule type" value="Genomic_DNA"/>
</dbReference>
<protein>
    <submittedName>
        <fullName evidence="1">DNA-binding protein</fullName>
    </submittedName>
</protein>
<reference evidence="1 2" key="1">
    <citation type="journal article" date="2019" name="Nat. Med.">
        <title>A library of human gut bacterial isolates paired with longitudinal multiomics data enables mechanistic microbiome research.</title>
        <authorList>
            <person name="Poyet M."/>
            <person name="Groussin M."/>
            <person name="Gibbons S.M."/>
            <person name="Avila-Pacheco J."/>
            <person name="Jiang X."/>
            <person name="Kearney S.M."/>
            <person name="Perrotta A.R."/>
            <person name="Berdy B."/>
            <person name="Zhao S."/>
            <person name="Lieberman T.D."/>
            <person name="Swanson P.K."/>
            <person name="Smith M."/>
            <person name="Roesemann S."/>
            <person name="Alexander J.E."/>
            <person name="Rich S.A."/>
            <person name="Livny J."/>
            <person name="Vlamakis H."/>
            <person name="Clish C."/>
            <person name="Bullock K."/>
            <person name="Deik A."/>
            <person name="Scott J."/>
            <person name="Pierce K.A."/>
            <person name="Xavier R.J."/>
            <person name="Alm E.J."/>
        </authorList>
    </citation>
    <scope>NUCLEOTIDE SEQUENCE [LARGE SCALE GENOMIC DNA]</scope>
    <source>
        <strain evidence="1 2">BIOML-A5</strain>
    </source>
</reference>